<feature type="compositionally biased region" description="Basic and acidic residues" evidence="2">
    <location>
        <begin position="25"/>
        <end position="63"/>
    </location>
</feature>
<accession>A0AAD3SCM2</accession>
<dbReference type="PANTHER" id="PTHR33493:SF2">
    <property type="entry name" value="LATE EMBRYOGENESIS ABUNDANT PROTEIN 46"/>
    <property type="match status" value="1"/>
</dbReference>
<dbReference type="AlphaFoldDB" id="A0AAD3SCM2"/>
<feature type="compositionally biased region" description="Basic and acidic residues" evidence="2">
    <location>
        <begin position="1"/>
        <end position="12"/>
    </location>
</feature>
<feature type="region of interest" description="Disordered" evidence="2">
    <location>
        <begin position="1"/>
        <end position="138"/>
    </location>
</feature>
<dbReference type="Proteomes" id="UP001279734">
    <property type="component" value="Unassembled WGS sequence"/>
</dbReference>
<organism evidence="3 4">
    <name type="scientific">Nepenthes gracilis</name>
    <name type="common">Slender pitcher plant</name>
    <dbReference type="NCBI Taxonomy" id="150966"/>
    <lineage>
        <taxon>Eukaryota</taxon>
        <taxon>Viridiplantae</taxon>
        <taxon>Streptophyta</taxon>
        <taxon>Embryophyta</taxon>
        <taxon>Tracheophyta</taxon>
        <taxon>Spermatophyta</taxon>
        <taxon>Magnoliopsida</taxon>
        <taxon>eudicotyledons</taxon>
        <taxon>Gunneridae</taxon>
        <taxon>Pentapetalae</taxon>
        <taxon>Caryophyllales</taxon>
        <taxon>Nepenthaceae</taxon>
        <taxon>Nepenthes</taxon>
    </lineage>
</organism>
<proteinExistence type="inferred from homology"/>
<dbReference type="Pfam" id="PF03760">
    <property type="entry name" value="LEA_1"/>
    <property type="match status" value="1"/>
</dbReference>
<reference evidence="3" key="1">
    <citation type="submission" date="2023-05" db="EMBL/GenBank/DDBJ databases">
        <title>Nepenthes gracilis genome sequencing.</title>
        <authorList>
            <person name="Fukushima K."/>
        </authorList>
    </citation>
    <scope>NUCLEOTIDE SEQUENCE</scope>
    <source>
        <strain evidence="3">SING2019-196</strain>
    </source>
</reference>
<evidence type="ECO:0000313" key="4">
    <source>
        <dbReference type="Proteomes" id="UP001279734"/>
    </source>
</evidence>
<evidence type="ECO:0000256" key="1">
    <source>
        <dbReference type="ARBA" id="ARBA00010975"/>
    </source>
</evidence>
<evidence type="ECO:0000256" key="2">
    <source>
        <dbReference type="SAM" id="MobiDB-lite"/>
    </source>
</evidence>
<keyword evidence="4" id="KW-1185">Reference proteome</keyword>
<dbReference type="PANTHER" id="PTHR33493">
    <property type="entry name" value="LATE EMBRYOGENESIS ABUNDANT PROTEIN 6-RELATED"/>
    <property type="match status" value="1"/>
</dbReference>
<dbReference type="EMBL" id="BSYO01000008">
    <property type="protein sequence ID" value="GMH08207.1"/>
    <property type="molecule type" value="Genomic_DNA"/>
</dbReference>
<gene>
    <name evidence="3" type="ORF">Nepgr_010047</name>
</gene>
<dbReference type="GO" id="GO:0009793">
    <property type="term" value="P:embryo development ending in seed dormancy"/>
    <property type="evidence" value="ECO:0007669"/>
    <property type="project" value="InterPro"/>
</dbReference>
<dbReference type="InterPro" id="IPR005513">
    <property type="entry name" value="LEA_1"/>
</dbReference>
<comment type="caution">
    <text evidence="3">The sequence shown here is derived from an EMBL/GenBank/DDBJ whole genome shotgun (WGS) entry which is preliminary data.</text>
</comment>
<comment type="similarity">
    <text evidence="1">Belongs to the LEA type 1 family.</text>
</comment>
<feature type="compositionally biased region" description="Gly residues" evidence="2">
    <location>
        <begin position="127"/>
        <end position="138"/>
    </location>
</feature>
<feature type="compositionally biased region" description="Polar residues" evidence="2">
    <location>
        <begin position="64"/>
        <end position="74"/>
    </location>
</feature>
<sequence length="138" mass="14224">MQTGKKSVESVKETASNIAASAKSGMEKTKATVQEKKEMAARKKDERITEAELNKREAREHNAAQKQVHTTGAGTNYAPGATGHSTGPHVGTGYPSGHVEGGTAGSDPFATGTDRLNPAHNTTTGGYSTGYGTGGYTG</sequence>
<evidence type="ECO:0000313" key="3">
    <source>
        <dbReference type="EMBL" id="GMH08207.1"/>
    </source>
</evidence>
<protein>
    <submittedName>
        <fullName evidence="3">Uncharacterized protein</fullName>
    </submittedName>
</protein>
<name>A0AAD3SCM2_NEPGR</name>